<comment type="similarity">
    <text evidence="1 5">Belongs to the MreC family.</text>
</comment>
<dbReference type="InterPro" id="IPR007221">
    <property type="entry name" value="MreC"/>
</dbReference>
<gene>
    <name evidence="8" type="primary">mreC</name>
    <name evidence="8" type="ORF">IAB00_06660</name>
</gene>
<proteinExistence type="inferred from homology"/>
<evidence type="ECO:0000256" key="1">
    <source>
        <dbReference type="ARBA" id="ARBA00009369"/>
    </source>
</evidence>
<dbReference type="PIRSF" id="PIRSF038471">
    <property type="entry name" value="MreC"/>
    <property type="match status" value="1"/>
</dbReference>
<evidence type="ECO:0000256" key="6">
    <source>
        <dbReference type="SAM" id="Coils"/>
    </source>
</evidence>
<dbReference type="Pfam" id="PF04085">
    <property type="entry name" value="MreC"/>
    <property type="match status" value="1"/>
</dbReference>
<dbReference type="Gene3D" id="2.40.10.350">
    <property type="entry name" value="Rod shape-determining protein MreC, domain 2"/>
    <property type="match status" value="1"/>
</dbReference>
<accession>A0A9D1HM78</accession>
<reference evidence="8" key="1">
    <citation type="submission" date="2020-10" db="EMBL/GenBank/DDBJ databases">
        <authorList>
            <person name="Gilroy R."/>
        </authorList>
    </citation>
    <scope>NUCLEOTIDE SEQUENCE</scope>
    <source>
        <strain evidence="8">2830</strain>
    </source>
</reference>
<comment type="caution">
    <text evidence="8">The sequence shown here is derived from an EMBL/GenBank/DDBJ whole genome shotgun (WGS) entry which is preliminary data.</text>
</comment>
<dbReference type="NCBIfam" id="TIGR00219">
    <property type="entry name" value="mreC"/>
    <property type="match status" value="1"/>
</dbReference>
<protein>
    <recommendedName>
        <fullName evidence="2 5">Cell shape-determining protein MreC</fullName>
    </recommendedName>
    <alternativeName>
        <fullName evidence="4 5">Cell shape protein MreC</fullName>
    </alternativeName>
</protein>
<dbReference type="Gene3D" id="2.40.10.340">
    <property type="entry name" value="Rod shape-determining protein MreC, domain 1"/>
    <property type="match status" value="1"/>
</dbReference>
<feature type="domain" description="Rod shape-determining protein MreC beta-barrel core" evidence="7">
    <location>
        <begin position="125"/>
        <end position="272"/>
    </location>
</feature>
<evidence type="ECO:0000313" key="9">
    <source>
        <dbReference type="Proteomes" id="UP000824124"/>
    </source>
</evidence>
<organism evidence="8 9">
    <name type="scientific">Candidatus Avidehalobacter gallistercoris</name>
    <dbReference type="NCBI Taxonomy" id="2840694"/>
    <lineage>
        <taxon>Bacteria</taxon>
        <taxon>Bacillati</taxon>
        <taxon>Bacillota</taxon>
        <taxon>Clostridia</taxon>
        <taxon>Eubacteriales</taxon>
        <taxon>Peptococcaceae</taxon>
        <taxon>Peptococcaceae incertae sedis</taxon>
        <taxon>Candidatus Avidehalobacter</taxon>
    </lineage>
</organism>
<dbReference type="PANTHER" id="PTHR34138:SF1">
    <property type="entry name" value="CELL SHAPE-DETERMINING PROTEIN MREC"/>
    <property type="match status" value="1"/>
</dbReference>
<dbReference type="PANTHER" id="PTHR34138">
    <property type="entry name" value="CELL SHAPE-DETERMINING PROTEIN MREC"/>
    <property type="match status" value="1"/>
</dbReference>
<evidence type="ECO:0000256" key="4">
    <source>
        <dbReference type="ARBA" id="ARBA00032089"/>
    </source>
</evidence>
<comment type="function">
    <text evidence="5">Involved in formation and maintenance of cell shape.</text>
</comment>
<evidence type="ECO:0000256" key="2">
    <source>
        <dbReference type="ARBA" id="ARBA00013855"/>
    </source>
</evidence>
<dbReference type="Proteomes" id="UP000824124">
    <property type="component" value="Unassembled WGS sequence"/>
</dbReference>
<dbReference type="GO" id="GO:0008360">
    <property type="term" value="P:regulation of cell shape"/>
    <property type="evidence" value="ECO:0007669"/>
    <property type="project" value="UniProtKB-KW"/>
</dbReference>
<dbReference type="EMBL" id="DVMH01000033">
    <property type="protein sequence ID" value="HIU10901.1"/>
    <property type="molecule type" value="Genomic_DNA"/>
</dbReference>
<feature type="coiled-coil region" evidence="6">
    <location>
        <begin position="70"/>
        <end position="117"/>
    </location>
</feature>
<reference evidence="8" key="2">
    <citation type="journal article" date="2021" name="PeerJ">
        <title>Extensive microbial diversity within the chicken gut microbiome revealed by metagenomics and culture.</title>
        <authorList>
            <person name="Gilroy R."/>
            <person name="Ravi A."/>
            <person name="Getino M."/>
            <person name="Pursley I."/>
            <person name="Horton D.L."/>
            <person name="Alikhan N.F."/>
            <person name="Baker D."/>
            <person name="Gharbi K."/>
            <person name="Hall N."/>
            <person name="Watson M."/>
            <person name="Adriaenssens E.M."/>
            <person name="Foster-Nyarko E."/>
            <person name="Jarju S."/>
            <person name="Secka A."/>
            <person name="Antonio M."/>
            <person name="Oren A."/>
            <person name="Chaudhuri R.R."/>
            <person name="La Ragione R."/>
            <person name="Hildebrand F."/>
            <person name="Pallen M.J."/>
        </authorList>
    </citation>
    <scope>NUCLEOTIDE SEQUENCE</scope>
    <source>
        <strain evidence="8">2830</strain>
    </source>
</reference>
<name>A0A9D1HM78_9FIRM</name>
<evidence type="ECO:0000313" key="8">
    <source>
        <dbReference type="EMBL" id="HIU10901.1"/>
    </source>
</evidence>
<dbReference type="GO" id="GO:0005886">
    <property type="term" value="C:plasma membrane"/>
    <property type="evidence" value="ECO:0007669"/>
    <property type="project" value="TreeGrafter"/>
</dbReference>
<dbReference type="AlphaFoldDB" id="A0A9D1HM78"/>
<dbReference type="InterPro" id="IPR042177">
    <property type="entry name" value="Cell/Rod_1"/>
</dbReference>
<dbReference type="InterPro" id="IPR055342">
    <property type="entry name" value="MreC_beta-barrel_core"/>
</dbReference>
<keyword evidence="6" id="KW-0175">Coiled coil</keyword>
<keyword evidence="3 5" id="KW-0133">Cell shape</keyword>
<evidence type="ECO:0000256" key="5">
    <source>
        <dbReference type="PIRNR" id="PIRNR038471"/>
    </source>
</evidence>
<dbReference type="InterPro" id="IPR042175">
    <property type="entry name" value="Cell/Rod_MreC_2"/>
</dbReference>
<evidence type="ECO:0000256" key="3">
    <source>
        <dbReference type="ARBA" id="ARBA00022960"/>
    </source>
</evidence>
<sequence>MTPKRKKILIGTLAGVLVLALLFLAGLTSTERENISKPEQFLRDMLAPLQNGASVVSGNIRNWGAYLQGVDNIRAENDELRKEISELRLQLVDLAEYQQENERLRDLLNMAENVESQFEYVTTTVVNRSQSSWYKTLVISGGEDAGFAVGMPVVSAQGLVGRIINTSENTAEVLLITDREGAISAMVQNTRTVGVVEGDGETSELSMIRVPYDAEIENYQQIITSGYGGVYPKGLLVGYINSITLQSDGLMLDIDVRSYVDFNRLEEVMVLKPKA</sequence>
<evidence type="ECO:0000259" key="7">
    <source>
        <dbReference type="Pfam" id="PF04085"/>
    </source>
</evidence>